<name>A0AAV9BJC2_ACOGR</name>
<gene>
    <name evidence="1" type="ORF">QJS04_geneDACA001843</name>
</gene>
<dbReference type="Proteomes" id="UP001179952">
    <property type="component" value="Unassembled WGS sequence"/>
</dbReference>
<reference evidence="1" key="2">
    <citation type="submission" date="2023-06" db="EMBL/GenBank/DDBJ databases">
        <authorList>
            <person name="Ma L."/>
            <person name="Liu K.-W."/>
            <person name="Li Z."/>
            <person name="Hsiao Y.-Y."/>
            <person name="Qi Y."/>
            <person name="Fu T."/>
            <person name="Tang G."/>
            <person name="Zhang D."/>
            <person name="Sun W.-H."/>
            <person name="Liu D.-K."/>
            <person name="Li Y."/>
            <person name="Chen G.-Z."/>
            <person name="Liu X.-D."/>
            <person name="Liao X.-Y."/>
            <person name="Jiang Y.-T."/>
            <person name="Yu X."/>
            <person name="Hao Y."/>
            <person name="Huang J."/>
            <person name="Zhao X.-W."/>
            <person name="Ke S."/>
            <person name="Chen Y.-Y."/>
            <person name="Wu W.-L."/>
            <person name="Hsu J.-L."/>
            <person name="Lin Y.-F."/>
            <person name="Huang M.-D."/>
            <person name="Li C.-Y."/>
            <person name="Huang L."/>
            <person name="Wang Z.-W."/>
            <person name="Zhao X."/>
            <person name="Zhong W.-Y."/>
            <person name="Peng D.-H."/>
            <person name="Ahmad S."/>
            <person name="Lan S."/>
            <person name="Zhang J.-S."/>
            <person name="Tsai W.-C."/>
            <person name="Van De Peer Y."/>
            <person name="Liu Z.-J."/>
        </authorList>
    </citation>
    <scope>NUCLEOTIDE SEQUENCE</scope>
    <source>
        <strain evidence="1">SCP</strain>
        <tissue evidence="1">Leaves</tissue>
    </source>
</reference>
<keyword evidence="2" id="KW-1185">Reference proteome</keyword>
<reference evidence="1" key="1">
    <citation type="journal article" date="2023" name="Nat. Commun.">
        <title>Diploid and tetraploid genomes of Acorus and the evolution of monocots.</title>
        <authorList>
            <person name="Ma L."/>
            <person name="Liu K.W."/>
            <person name="Li Z."/>
            <person name="Hsiao Y.Y."/>
            <person name="Qi Y."/>
            <person name="Fu T."/>
            <person name="Tang G.D."/>
            <person name="Zhang D."/>
            <person name="Sun W.H."/>
            <person name="Liu D.K."/>
            <person name="Li Y."/>
            <person name="Chen G.Z."/>
            <person name="Liu X.D."/>
            <person name="Liao X.Y."/>
            <person name="Jiang Y.T."/>
            <person name="Yu X."/>
            <person name="Hao Y."/>
            <person name="Huang J."/>
            <person name="Zhao X.W."/>
            <person name="Ke S."/>
            <person name="Chen Y.Y."/>
            <person name="Wu W.L."/>
            <person name="Hsu J.L."/>
            <person name="Lin Y.F."/>
            <person name="Huang M.D."/>
            <person name="Li C.Y."/>
            <person name="Huang L."/>
            <person name="Wang Z.W."/>
            <person name="Zhao X."/>
            <person name="Zhong W.Y."/>
            <person name="Peng D.H."/>
            <person name="Ahmad S."/>
            <person name="Lan S."/>
            <person name="Zhang J.S."/>
            <person name="Tsai W.C."/>
            <person name="Van de Peer Y."/>
            <person name="Liu Z.J."/>
        </authorList>
    </citation>
    <scope>NUCLEOTIDE SEQUENCE</scope>
    <source>
        <strain evidence="1">SCP</strain>
    </source>
</reference>
<comment type="caution">
    <text evidence="1">The sequence shown here is derived from an EMBL/GenBank/DDBJ whole genome shotgun (WGS) entry which is preliminary data.</text>
</comment>
<organism evidence="1 2">
    <name type="scientific">Acorus gramineus</name>
    <name type="common">Dwarf sweet flag</name>
    <dbReference type="NCBI Taxonomy" id="55184"/>
    <lineage>
        <taxon>Eukaryota</taxon>
        <taxon>Viridiplantae</taxon>
        <taxon>Streptophyta</taxon>
        <taxon>Embryophyta</taxon>
        <taxon>Tracheophyta</taxon>
        <taxon>Spermatophyta</taxon>
        <taxon>Magnoliopsida</taxon>
        <taxon>Liliopsida</taxon>
        <taxon>Acoraceae</taxon>
        <taxon>Acorus</taxon>
    </lineage>
</organism>
<accession>A0AAV9BJC2</accession>
<protein>
    <submittedName>
        <fullName evidence="1">Uncharacterized protein</fullName>
    </submittedName>
</protein>
<evidence type="ECO:0000313" key="1">
    <source>
        <dbReference type="EMBL" id="KAK1276399.1"/>
    </source>
</evidence>
<dbReference type="EMBL" id="JAUJYN010000003">
    <property type="protein sequence ID" value="KAK1276399.1"/>
    <property type="molecule type" value="Genomic_DNA"/>
</dbReference>
<proteinExistence type="predicted"/>
<sequence>MPLLGGLNVHEYRETHTERELRRRSVSFYFPSIKAKKEKFLTRNKTVRKTDDFTEIPAKLKSRYHLSPNLRS</sequence>
<evidence type="ECO:0000313" key="2">
    <source>
        <dbReference type="Proteomes" id="UP001179952"/>
    </source>
</evidence>
<dbReference type="AlphaFoldDB" id="A0AAV9BJC2"/>